<dbReference type="EMBL" id="JBHUOM010000002">
    <property type="protein sequence ID" value="MFD2934412.1"/>
    <property type="molecule type" value="Genomic_DNA"/>
</dbReference>
<comment type="caution">
    <text evidence="2">The sequence shown here is derived from an EMBL/GenBank/DDBJ whole genome shotgun (WGS) entry which is preliminary data.</text>
</comment>
<proteinExistence type="predicted"/>
<organism evidence="2 3">
    <name type="scientific">Spirosoma flavum</name>
    <dbReference type="NCBI Taxonomy" id="2048557"/>
    <lineage>
        <taxon>Bacteria</taxon>
        <taxon>Pseudomonadati</taxon>
        <taxon>Bacteroidota</taxon>
        <taxon>Cytophagia</taxon>
        <taxon>Cytophagales</taxon>
        <taxon>Cytophagaceae</taxon>
        <taxon>Spirosoma</taxon>
    </lineage>
</organism>
<gene>
    <name evidence="2" type="ORF">ACFS25_11520</name>
</gene>
<dbReference type="Proteomes" id="UP001597512">
    <property type="component" value="Unassembled WGS sequence"/>
</dbReference>
<evidence type="ECO:0000313" key="2">
    <source>
        <dbReference type="EMBL" id="MFD2934412.1"/>
    </source>
</evidence>
<dbReference type="Pfam" id="PF01909">
    <property type="entry name" value="NTP_transf_2"/>
    <property type="match status" value="1"/>
</dbReference>
<dbReference type="CDD" id="cd05403">
    <property type="entry name" value="NT_KNTase_like"/>
    <property type="match status" value="1"/>
</dbReference>
<sequence>MPINDFQSLQTYLRERQVFDRFGLTRIGVFGSFVRGESYRDIDLLIDEKIPYKQLIALRDALQTDLNVPVDLMLKEYAEPIILHRALADVRYATQS</sequence>
<dbReference type="RefSeq" id="WP_381500210.1">
    <property type="nucleotide sequence ID" value="NZ_JBHUOM010000002.1"/>
</dbReference>
<keyword evidence="3" id="KW-1185">Reference proteome</keyword>
<evidence type="ECO:0000259" key="1">
    <source>
        <dbReference type="Pfam" id="PF01909"/>
    </source>
</evidence>
<dbReference type="InterPro" id="IPR043519">
    <property type="entry name" value="NT_sf"/>
</dbReference>
<evidence type="ECO:0000313" key="3">
    <source>
        <dbReference type="Proteomes" id="UP001597512"/>
    </source>
</evidence>
<dbReference type="Gene3D" id="3.30.460.10">
    <property type="entry name" value="Beta Polymerase, domain 2"/>
    <property type="match status" value="1"/>
</dbReference>
<dbReference type="InterPro" id="IPR002934">
    <property type="entry name" value="Polymerase_NTP_transf_dom"/>
</dbReference>
<reference evidence="3" key="1">
    <citation type="journal article" date="2019" name="Int. J. Syst. Evol. Microbiol.">
        <title>The Global Catalogue of Microorganisms (GCM) 10K type strain sequencing project: providing services to taxonomists for standard genome sequencing and annotation.</title>
        <authorList>
            <consortium name="The Broad Institute Genomics Platform"/>
            <consortium name="The Broad Institute Genome Sequencing Center for Infectious Disease"/>
            <person name="Wu L."/>
            <person name="Ma J."/>
        </authorList>
    </citation>
    <scope>NUCLEOTIDE SEQUENCE [LARGE SCALE GENOMIC DNA]</scope>
    <source>
        <strain evidence="3">KCTC 52490</strain>
    </source>
</reference>
<protein>
    <submittedName>
        <fullName evidence="2">Nucleotidyltransferase family protein</fullName>
    </submittedName>
</protein>
<name>A0ABW6AG60_9BACT</name>
<accession>A0ABW6AG60</accession>
<dbReference type="SUPFAM" id="SSF81301">
    <property type="entry name" value="Nucleotidyltransferase"/>
    <property type="match status" value="1"/>
</dbReference>
<feature type="domain" description="Polymerase nucleotidyl transferase" evidence="1">
    <location>
        <begin position="20"/>
        <end position="79"/>
    </location>
</feature>